<feature type="compositionally biased region" description="Polar residues" evidence="1">
    <location>
        <begin position="76"/>
        <end position="92"/>
    </location>
</feature>
<evidence type="ECO:0000259" key="2">
    <source>
        <dbReference type="SMART" id="SM00672"/>
    </source>
</evidence>
<reference evidence="3" key="1">
    <citation type="submission" date="2020-11" db="EMBL/GenBank/DDBJ databases">
        <authorList>
            <consortium name="DOE Joint Genome Institute"/>
            <person name="Ahrendt S."/>
            <person name="Riley R."/>
            <person name="Andreopoulos W."/>
            <person name="Labutti K."/>
            <person name="Pangilinan J."/>
            <person name="Ruiz-Duenas F.J."/>
            <person name="Barrasa J.M."/>
            <person name="Sanchez-Garcia M."/>
            <person name="Camarero S."/>
            <person name="Miyauchi S."/>
            <person name="Serrano A."/>
            <person name="Linde D."/>
            <person name="Babiker R."/>
            <person name="Drula E."/>
            <person name="Ayuso-Fernandez I."/>
            <person name="Pacheco R."/>
            <person name="Padilla G."/>
            <person name="Ferreira P."/>
            <person name="Barriuso J."/>
            <person name="Kellner H."/>
            <person name="Castanera R."/>
            <person name="Alfaro M."/>
            <person name="Ramirez L."/>
            <person name="Pisabarro A.G."/>
            <person name="Kuo A."/>
            <person name="Tritt A."/>
            <person name="Lipzen A."/>
            <person name="He G."/>
            <person name="Yan M."/>
            <person name="Ng V."/>
            <person name="Cullen D."/>
            <person name="Martin F."/>
            <person name="Rosso M.-N."/>
            <person name="Henrissat B."/>
            <person name="Hibbett D."/>
            <person name="Martinez A.T."/>
            <person name="Grigoriev I.V."/>
        </authorList>
    </citation>
    <scope>NUCLEOTIDE SEQUENCE</scope>
    <source>
        <strain evidence="3">CBS 247.69</strain>
    </source>
</reference>
<dbReference type="InterPro" id="IPR006598">
    <property type="entry name" value="CAP10"/>
</dbReference>
<evidence type="ECO:0000313" key="4">
    <source>
        <dbReference type="Proteomes" id="UP000807353"/>
    </source>
</evidence>
<feature type="region of interest" description="Disordered" evidence="1">
    <location>
        <begin position="73"/>
        <end position="92"/>
    </location>
</feature>
<evidence type="ECO:0000313" key="3">
    <source>
        <dbReference type="EMBL" id="KAF9462486.1"/>
    </source>
</evidence>
<dbReference type="AlphaFoldDB" id="A0A9P6CE23"/>
<dbReference type="PANTHER" id="PTHR12203">
    <property type="entry name" value="KDEL LYS-ASP-GLU-LEU CONTAINING - RELATED"/>
    <property type="match status" value="1"/>
</dbReference>
<dbReference type="EMBL" id="MU150271">
    <property type="protein sequence ID" value="KAF9462486.1"/>
    <property type="molecule type" value="Genomic_DNA"/>
</dbReference>
<dbReference type="InterPro" id="IPR051091">
    <property type="entry name" value="O-Glucosyltr/Glycosyltrsf_90"/>
</dbReference>
<keyword evidence="3" id="KW-0808">Transferase</keyword>
<gene>
    <name evidence="3" type="ORF">BDZ94DRAFT_1260971</name>
</gene>
<dbReference type="OrthoDB" id="541052at2759"/>
<dbReference type="Proteomes" id="UP000807353">
    <property type="component" value="Unassembled WGS sequence"/>
</dbReference>
<dbReference type="Pfam" id="PF05686">
    <property type="entry name" value="Glyco_transf_90"/>
    <property type="match status" value="1"/>
</dbReference>
<dbReference type="PANTHER" id="PTHR12203:SF118">
    <property type="entry name" value="BETA-1,2-XYLOSYLTRANSFERASE 1"/>
    <property type="match status" value="1"/>
</dbReference>
<sequence length="633" mass="72834">MFTSFGRRSIRRPVLILSLFGFVVFLAGYLKDLAILSTNVNLVKVETVHDSPFTVTRTRTAWSETTRVVVAGAKGSRQQNPLSDTSASSSTLQQHRYRSDGLLEVNPNGPHPIYELIQNAEAEWEAKVAKASKTLGAAVAEYERRYKRPPPLGFDDWWAYVEENNVQLPDEYDQIYWDLEPYWGMDPKDLQNIETEWEGEADTYTIGKVADGPIKLVNYTLPSQEEGGFNLASGAFQIMELLEDVQEFIPPFRAIFSPHDNPNLHTDFELKTEALKHAAAGTYLDITSPPEVKLSGWLSACDPVSPAWRDPIDWDADVVLSTKKTFIYKHREAMDPCQHPSFLLQHGQFLSHRTGPVAHRKMVPQFSNCVSILHHDIIPAMPINWVEDIPRADDPPWEQKTDDRLQWRGSNTGIWHSKETRWKDAQRGRLVLWATQSYGTNITILPPTRDEKQRVGKGREVKRGRYSSSMLDIAFAGKPLNCPPETCEMLDKIFEYRKPQNLKTAGQYKYILDIDGNGWSSRFKRLITSNSLIFKSTIYPEWFTERIAPWVHYIPVQNDFSDLYDSLVFFHGDPNGDDAHDDLARKIAYAGREWSLKFWRKEDLTAYMFRLFLEYARVMNPERAVMNYYHVDP</sequence>
<accession>A0A9P6CE23</accession>
<organism evidence="3 4">
    <name type="scientific">Collybia nuda</name>
    <dbReference type="NCBI Taxonomy" id="64659"/>
    <lineage>
        <taxon>Eukaryota</taxon>
        <taxon>Fungi</taxon>
        <taxon>Dikarya</taxon>
        <taxon>Basidiomycota</taxon>
        <taxon>Agaricomycotina</taxon>
        <taxon>Agaricomycetes</taxon>
        <taxon>Agaricomycetidae</taxon>
        <taxon>Agaricales</taxon>
        <taxon>Tricholomatineae</taxon>
        <taxon>Clitocybaceae</taxon>
        <taxon>Collybia</taxon>
    </lineage>
</organism>
<dbReference type="SMART" id="SM00672">
    <property type="entry name" value="CAP10"/>
    <property type="match status" value="1"/>
</dbReference>
<keyword evidence="4" id="KW-1185">Reference proteome</keyword>
<evidence type="ECO:0000256" key="1">
    <source>
        <dbReference type="SAM" id="MobiDB-lite"/>
    </source>
</evidence>
<proteinExistence type="predicted"/>
<name>A0A9P6CE23_9AGAR</name>
<protein>
    <submittedName>
        <fullName evidence="3">Glycosyl transferase family 90-domain-containing protein</fullName>
    </submittedName>
</protein>
<feature type="domain" description="Glycosyl transferase CAP10" evidence="2">
    <location>
        <begin position="342"/>
        <end position="622"/>
    </location>
</feature>
<dbReference type="GO" id="GO:0016740">
    <property type="term" value="F:transferase activity"/>
    <property type="evidence" value="ECO:0007669"/>
    <property type="project" value="UniProtKB-KW"/>
</dbReference>
<comment type="caution">
    <text evidence="3">The sequence shown here is derived from an EMBL/GenBank/DDBJ whole genome shotgun (WGS) entry which is preliminary data.</text>
</comment>